<proteinExistence type="predicted"/>
<reference evidence="4" key="2">
    <citation type="journal article" date="2021" name="Sci. Data">
        <title>Chromosome-scale genome sequencing, assembly and annotation of six genomes from subfamily Leishmaniinae.</title>
        <authorList>
            <person name="Almutairi H."/>
            <person name="Urbaniak M.D."/>
            <person name="Bates M.D."/>
            <person name="Jariyapan N."/>
            <person name="Kwakye-Nuako G."/>
            <person name="Thomaz Soccol V."/>
            <person name="Al-Salem W.S."/>
            <person name="Dillon R.J."/>
            <person name="Bates P.A."/>
            <person name="Gatherer D."/>
        </authorList>
    </citation>
    <scope>NUCLEOTIDE SEQUENCE [LARGE SCALE GENOMIC DNA]</scope>
</reference>
<feature type="region of interest" description="Disordered" evidence="1">
    <location>
        <begin position="110"/>
        <end position="143"/>
    </location>
</feature>
<evidence type="ECO:0000256" key="1">
    <source>
        <dbReference type="SAM" id="MobiDB-lite"/>
    </source>
</evidence>
<feature type="compositionally biased region" description="Gly residues" evidence="1">
    <location>
        <begin position="126"/>
        <end position="143"/>
    </location>
</feature>
<name>A0A836GM81_9TRYP</name>
<evidence type="ECO:0008006" key="5">
    <source>
        <dbReference type="Google" id="ProtNLM"/>
    </source>
</evidence>
<keyword evidence="2" id="KW-1133">Transmembrane helix</keyword>
<evidence type="ECO:0000313" key="3">
    <source>
        <dbReference type="EMBL" id="KAG5477721.1"/>
    </source>
</evidence>
<keyword evidence="2" id="KW-0812">Transmembrane</keyword>
<reference evidence="4" key="1">
    <citation type="journal article" date="2021" name="Microbiol. Resour. Announc.">
        <title>LGAAP: Leishmaniinae Genome Assembly and Annotation Pipeline.</title>
        <authorList>
            <person name="Almutairi H."/>
            <person name="Urbaniak M.D."/>
            <person name="Bates M.D."/>
            <person name="Jariyapan N."/>
            <person name="Kwakye-Nuako G."/>
            <person name="Thomaz-Soccol V."/>
            <person name="Al-Salem W.S."/>
            <person name="Dillon R.J."/>
            <person name="Bates P.A."/>
            <person name="Gatherer D."/>
        </authorList>
    </citation>
    <scope>NUCLEOTIDE SEQUENCE [LARGE SCALE GENOMIC DNA]</scope>
</reference>
<dbReference type="KEGG" id="lmat:92515008"/>
<gene>
    <name evidence="3" type="ORF">LSCM1_05017</name>
</gene>
<keyword evidence="2" id="KW-0472">Membrane</keyword>
<dbReference type="EMBL" id="JAFEUZ010000024">
    <property type="protein sequence ID" value="KAG5477721.1"/>
    <property type="molecule type" value="Genomic_DNA"/>
</dbReference>
<dbReference type="AlphaFoldDB" id="A0A836GM81"/>
<accession>A0A836GM81</accession>
<dbReference type="OrthoDB" id="264063at2759"/>
<organism evidence="3 4">
    <name type="scientific">Leishmania martiniquensis</name>
    <dbReference type="NCBI Taxonomy" id="1580590"/>
    <lineage>
        <taxon>Eukaryota</taxon>
        <taxon>Discoba</taxon>
        <taxon>Euglenozoa</taxon>
        <taxon>Kinetoplastea</taxon>
        <taxon>Metakinetoplastina</taxon>
        <taxon>Trypanosomatida</taxon>
        <taxon>Trypanosomatidae</taxon>
        <taxon>Leishmaniinae</taxon>
        <taxon>Leishmania</taxon>
    </lineage>
</organism>
<feature type="transmembrane region" description="Helical" evidence="2">
    <location>
        <begin position="74"/>
        <end position="95"/>
    </location>
</feature>
<dbReference type="GeneID" id="92515008"/>
<sequence length="143" mass="15038">MLRRSRVAQCIVPGRSALEPTQPLSTSQKRIVPTNDDLHAFVMAYDHRAAALPHFCRGPCEGGFFSNSAFSGSAIAGAFTVGGVALFLLTFGYNIGKPVVEAHRKLPWKGAGAARGRGRSRKCREGGGGGGGRAGGRQSGRRV</sequence>
<protein>
    <recommendedName>
        <fullName evidence="5">Transmembrane protein</fullName>
    </recommendedName>
</protein>
<evidence type="ECO:0000256" key="2">
    <source>
        <dbReference type="SAM" id="Phobius"/>
    </source>
</evidence>
<dbReference type="Proteomes" id="UP000673552">
    <property type="component" value="Unassembled WGS sequence"/>
</dbReference>
<comment type="caution">
    <text evidence="3">The sequence shown here is derived from an EMBL/GenBank/DDBJ whole genome shotgun (WGS) entry which is preliminary data.</text>
</comment>
<keyword evidence="4" id="KW-1185">Reference proteome</keyword>
<dbReference type="RefSeq" id="XP_067178359.1">
    <property type="nucleotide sequence ID" value="XM_067322496.1"/>
</dbReference>
<evidence type="ECO:0000313" key="4">
    <source>
        <dbReference type="Proteomes" id="UP000673552"/>
    </source>
</evidence>